<accession>A0A0L0VT70</accession>
<name>A0A0L0VT70_9BASI</name>
<reference evidence="4" key="1">
    <citation type="submission" date="2014-03" db="EMBL/GenBank/DDBJ databases">
        <title>The Genome Sequence of Puccinia striiformis f. sp. tritici PST-78.</title>
        <authorList>
            <consortium name="The Broad Institute Genome Sequencing Platform"/>
            <person name="Cuomo C."/>
            <person name="Hulbert S."/>
            <person name="Chen X."/>
            <person name="Walker B."/>
            <person name="Young S.K."/>
            <person name="Zeng Q."/>
            <person name="Gargeya S."/>
            <person name="Fitzgerald M."/>
            <person name="Haas B."/>
            <person name="Abouelleil A."/>
            <person name="Alvarado L."/>
            <person name="Arachchi H.M."/>
            <person name="Berlin A.M."/>
            <person name="Chapman S.B."/>
            <person name="Goldberg J."/>
            <person name="Griggs A."/>
            <person name="Gujja S."/>
            <person name="Hansen M."/>
            <person name="Howarth C."/>
            <person name="Imamovic A."/>
            <person name="Larimer J."/>
            <person name="McCowan C."/>
            <person name="Montmayeur A."/>
            <person name="Murphy C."/>
            <person name="Neiman D."/>
            <person name="Pearson M."/>
            <person name="Priest M."/>
            <person name="Roberts A."/>
            <person name="Saif S."/>
            <person name="Shea T."/>
            <person name="Sisk P."/>
            <person name="Sykes S."/>
            <person name="Wortman J."/>
            <person name="Nusbaum C."/>
            <person name="Birren B."/>
        </authorList>
    </citation>
    <scope>NUCLEOTIDE SEQUENCE [LARGE SCALE GENOMIC DNA]</scope>
    <source>
        <strain evidence="4">race PST-78</strain>
    </source>
</reference>
<feature type="region of interest" description="Disordered" evidence="1">
    <location>
        <begin position="99"/>
        <end position="118"/>
    </location>
</feature>
<organism evidence="3 4">
    <name type="scientific">Puccinia striiformis f. sp. tritici PST-78</name>
    <dbReference type="NCBI Taxonomy" id="1165861"/>
    <lineage>
        <taxon>Eukaryota</taxon>
        <taxon>Fungi</taxon>
        <taxon>Dikarya</taxon>
        <taxon>Basidiomycota</taxon>
        <taxon>Pucciniomycotina</taxon>
        <taxon>Pucciniomycetes</taxon>
        <taxon>Pucciniales</taxon>
        <taxon>Pucciniaceae</taxon>
        <taxon>Puccinia</taxon>
    </lineage>
</organism>
<evidence type="ECO:0000313" key="3">
    <source>
        <dbReference type="EMBL" id="KNF02463.1"/>
    </source>
</evidence>
<evidence type="ECO:0000256" key="1">
    <source>
        <dbReference type="SAM" id="MobiDB-lite"/>
    </source>
</evidence>
<proteinExistence type="predicted"/>
<evidence type="ECO:0000256" key="2">
    <source>
        <dbReference type="SAM" id="SignalP"/>
    </source>
</evidence>
<keyword evidence="2" id="KW-0732">Signal</keyword>
<dbReference type="EMBL" id="AJIL01000023">
    <property type="protein sequence ID" value="KNF02463.1"/>
    <property type="molecule type" value="Genomic_DNA"/>
</dbReference>
<feature type="chain" id="PRO_5005549880" evidence="2">
    <location>
        <begin position="25"/>
        <end position="138"/>
    </location>
</feature>
<comment type="caution">
    <text evidence="3">The sequence shown here is derived from an EMBL/GenBank/DDBJ whole genome shotgun (WGS) entry which is preliminary data.</text>
</comment>
<sequence>MQATIIFACLAFLALSQQAILTEGQAVTKAAEQVQEARNFPAKCRGGCHPGKLLAQALDLDKIKAALPVRDKAETVGTETIKTLPAMKNNRQTTLTFKHKEEASETKPTVKETSNIKPTPPEQLYQISVLDIMADFFM</sequence>
<feature type="compositionally biased region" description="Basic and acidic residues" evidence="1">
    <location>
        <begin position="99"/>
        <end position="110"/>
    </location>
</feature>
<gene>
    <name evidence="3" type="ORF">PSTG_04369</name>
</gene>
<evidence type="ECO:0000313" key="4">
    <source>
        <dbReference type="Proteomes" id="UP000054564"/>
    </source>
</evidence>
<dbReference type="Proteomes" id="UP000054564">
    <property type="component" value="Unassembled WGS sequence"/>
</dbReference>
<feature type="signal peptide" evidence="2">
    <location>
        <begin position="1"/>
        <end position="24"/>
    </location>
</feature>
<dbReference type="AlphaFoldDB" id="A0A0L0VT70"/>
<keyword evidence="4" id="KW-1185">Reference proteome</keyword>
<protein>
    <submittedName>
        <fullName evidence="3">Uncharacterized protein</fullName>
    </submittedName>
</protein>